<feature type="transmembrane region" description="Helical" evidence="11">
    <location>
        <begin position="133"/>
        <end position="153"/>
    </location>
</feature>
<feature type="transmembrane region" description="Helical" evidence="11">
    <location>
        <begin position="425"/>
        <end position="450"/>
    </location>
</feature>
<feature type="transmembrane region" description="Helical" evidence="11">
    <location>
        <begin position="326"/>
        <end position="345"/>
    </location>
</feature>
<evidence type="ECO:0000256" key="1">
    <source>
        <dbReference type="ARBA" id="ARBA00004651"/>
    </source>
</evidence>
<dbReference type="Proteomes" id="UP000266720">
    <property type="component" value="Chromosome"/>
</dbReference>
<keyword evidence="6" id="KW-0479">Metal-binding</keyword>
<dbReference type="AlphaFoldDB" id="A0A3G1A521"/>
<dbReference type="InterPro" id="IPR002585">
    <property type="entry name" value="Cyt-d_ubiquinol_oxidase_su_1"/>
</dbReference>
<evidence type="ECO:0000313" key="13">
    <source>
        <dbReference type="Proteomes" id="UP000266720"/>
    </source>
</evidence>
<keyword evidence="7" id="KW-0249">Electron transport</keyword>
<evidence type="ECO:0000256" key="9">
    <source>
        <dbReference type="ARBA" id="ARBA00023004"/>
    </source>
</evidence>
<evidence type="ECO:0000256" key="6">
    <source>
        <dbReference type="ARBA" id="ARBA00022723"/>
    </source>
</evidence>
<feature type="transmembrane region" description="Helical" evidence="11">
    <location>
        <begin position="100"/>
        <end position="121"/>
    </location>
</feature>
<dbReference type="GO" id="GO:0009055">
    <property type="term" value="F:electron transfer activity"/>
    <property type="evidence" value="ECO:0007669"/>
    <property type="project" value="InterPro"/>
</dbReference>
<feature type="transmembrane region" description="Helical" evidence="11">
    <location>
        <begin position="68"/>
        <end position="88"/>
    </location>
</feature>
<dbReference type="STRING" id="697581.TCARB_0827"/>
<organism evidence="12 13">
    <name type="scientific">Thermofilum adornatum 1505</name>
    <dbReference type="NCBI Taxonomy" id="697581"/>
    <lineage>
        <taxon>Archaea</taxon>
        <taxon>Thermoproteota</taxon>
        <taxon>Thermoprotei</taxon>
        <taxon>Thermofilales</taxon>
        <taxon>Thermofilaceae</taxon>
        <taxon>Thermofilum</taxon>
    </lineage>
</organism>
<dbReference type="GO" id="GO:0020037">
    <property type="term" value="F:heme binding"/>
    <property type="evidence" value="ECO:0007669"/>
    <property type="project" value="TreeGrafter"/>
</dbReference>
<evidence type="ECO:0000256" key="7">
    <source>
        <dbReference type="ARBA" id="ARBA00022982"/>
    </source>
</evidence>
<dbReference type="GO" id="GO:0019646">
    <property type="term" value="P:aerobic electron transport chain"/>
    <property type="evidence" value="ECO:0007669"/>
    <property type="project" value="InterPro"/>
</dbReference>
<evidence type="ECO:0000256" key="3">
    <source>
        <dbReference type="ARBA" id="ARBA00022475"/>
    </source>
</evidence>
<keyword evidence="8 11" id="KW-1133">Transmembrane helix</keyword>
<keyword evidence="9" id="KW-0408">Iron</keyword>
<dbReference type="RefSeq" id="WP_052886776.1">
    <property type="nucleotide sequence ID" value="NZ_CP007493.1"/>
</dbReference>
<dbReference type="KEGG" id="tcb:TCARB_0827"/>
<comment type="subcellular location">
    <subcellularLocation>
        <location evidence="1">Cell membrane</location>
        <topology evidence="1">Multi-pass membrane protein</topology>
    </subcellularLocation>
</comment>
<keyword evidence="10 11" id="KW-0472">Membrane</keyword>
<evidence type="ECO:0000256" key="11">
    <source>
        <dbReference type="SAM" id="Phobius"/>
    </source>
</evidence>
<gene>
    <name evidence="12" type="ORF">TCARB_0827</name>
</gene>
<keyword evidence="4" id="KW-0349">Heme</keyword>
<dbReference type="PANTHER" id="PTHR30365:SF14">
    <property type="entry name" value="CYTOCHROME BD MENAQUINOL OXIDASE SUBUNIT I-RELATED"/>
    <property type="match status" value="1"/>
</dbReference>
<feature type="transmembrane region" description="Helical" evidence="11">
    <location>
        <begin position="289"/>
        <end position="314"/>
    </location>
</feature>
<keyword evidence="5 11" id="KW-0812">Transmembrane</keyword>
<dbReference type="PANTHER" id="PTHR30365">
    <property type="entry name" value="CYTOCHROME D UBIQUINOL OXIDASE"/>
    <property type="match status" value="1"/>
</dbReference>
<dbReference type="GeneID" id="25406254"/>
<evidence type="ECO:0000256" key="2">
    <source>
        <dbReference type="ARBA" id="ARBA00022448"/>
    </source>
</evidence>
<dbReference type="EMBL" id="CP007493">
    <property type="protein sequence ID" value="AJB41879.1"/>
    <property type="molecule type" value="Genomic_DNA"/>
</dbReference>
<sequence length="541" mass="59253">MNLLEQYFSYPAAPERILSIIGIELHWILLQYTLGLPFAILVLLLLYKKTGNQNWLKLARTATKALGINFALGAASGTLVEFGLVVVWPNVLEAAGRYIYYPLYLEIFAFLTEIVFVYLLVFGWNKLSMNAKIIVAFLAMFGAWFSAAMIVSVNSYMVAPTGIVSAYNPQTGWMYSQGYPKVLLVVPSDLVGALDVAKLQSLGMEVVGQMGNGVAVYMPSKIVARLAYEAWSMKTVGDSVLALVVKPEALPAVKGLLVKDVVDKILVETVRTVGYTTVTFQSPVYFGSILHSIGAALTVTGFTSAGAFALLMLLTKKKTAYYMDGLKFGVYFSLVAIVLQGAVFGHTMGEEIAQYNPEKLAAMEGTSNQILSIPRTFGIEGLMKLIIYGNPNAQLPGYDQIPVDYCSLMGVPNIPDCRPPLILHYLYYTKTGLAILLGLLSLAVAVMLWMKKEPGNIWLWSLAASPVIAHLVSFLGWGVREMGRKPWTIYGVMTVDVARTANPVDPLTYAVVGLLFIAVLALQVYAAWRLLFVPSLRGEEE</sequence>
<reference evidence="13" key="1">
    <citation type="book" date="2010" name="EXTREMOPHILES" publisher="0:0-0">
        <title>Complete genome sequences of ten hyperthermophilic archaea reveal their metabolic capabilities and possible ecological roles.</title>
        <editorList>
            <person name="?"/>
        </editorList>
        <authorList>
            <person name="Ravin N.V."/>
            <person name="Mardanov A.V."/>
            <person name="Bonch-Osmolovskaya E.A."/>
            <person name="Skryabin K.G."/>
        </authorList>
    </citation>
    <scope>NUCLEOTIDE SEQUENCE [LARGE SCALE GENOMIC DNA]</scope>
    <source>
        <strain evidence="13">1505</strain>
    </source>
</reference>
<dbReference type="GO" id="GO:0005886">
    <property type="term" value="C:plasma membrane"/>
    <property type="evidence" value="ECO:0007669"/>
    <property type="project" value="UniProtKB-SubCell"/>
</dbReference>
<evidence type="ECO:0000256" key="5">
    <source>
        <dbReference type="ARBA" id="ARBA00022692"/>
    </source>
</evidence>
<dbReference type="GO" id="GO:0046872">
    <property type="term" value="F:metal ion binding"/>
    <property type="evidence" value="ECO:0007669"/>
    <property type="project" value="UniProtKB-KW"/>
</dbReference>
<feature type="transmembrane region" description="Helical" evidence="11">
    <location>
        <begin position="507"/>
        <end position="528"/>
    </location>
</feature>
<dbReference type="GO" id="GO:0016682">
    <property type="term" value="F:oxidoreductase activity, acting on diphenols and related substances as donors, oxygen as acceptor"/>
    <property type="evidence" value="ECO:0007669"/>
    <property type="project" value="TreeGrafter"/>
</dbReference>
<proteinExistence type="predicted"/>
<dbReference type="GO" id="GO:0070069">
    <property type="term" value="C:cytochrome complex"/>
    <property type="evidence" value="ECO:0007669"/>
    <property type="project" value="InterPro"/>
</dbReference>
<feature type="transmembrane region" description="Helical" evidence="11">
    <location>
        <begin position="457"/>
        <end position="477"/>
    </location>
</feature>
<evidence type="ECO:0000256" key="8">
    <source>
        <dbReference type="ARBA" id="ARBA00022989"/>
    </source>
</evidence>
<accession>A0A3G1A521</accession>
<feature type="transmembrane region" description="Helical" evidence="11">
    <location>
        <begin position="25"/>
        <end position="47"/>
    </location>
</feature>
<evidence type="ECO:0000313" key="12">
    <source>
        <dbReference type="EMBL" id="AJB41879.1"/>
    </source>
</evidence>
<dbReference type="Pfam" id="PF01654">
    <property type="entry name" value="Cyt_bd_oxida_I"/>
    <property type="match status" value="2"/>
</dbReference>
<name>A0A3G1A521_9CREN</name>
<protein>
    <submittedName>
        <fullName evidence="12">Cytochrome d ubiquinol oxidase subunit I</fullName>
    </submittedName>
</protein>
<keyword evidence="2" id="KW-0813">Transport</keyword>
<keyword evidence="3" id="KW-1003">Cell membrane</keyword>
<evidence type="ECO:0000256" key="4">
    <source>
        <dbReference type="ARBA" id="ARBA00022617"/>
    </source>
</evidence>
<evidence type="ECO:0000256" key="10">
    <source>
        <dbReference type="ARBA" id="ARBA00023136"/>
    </source>
</evidence>